<evidence type="ECO:0000313" key="7">
    <source>
        <dbReference type="Proteomes" id="UP000612585"/>
    </source>
</evidence>
<feature type="transmembrane region" description="Helical" evidence="4">
    <location>
        <begin position="111"/>
        <end position="131"/>
    </location>
</feature>
<dbReference type="GO" id="GO:0016020">
    <property type="term" value="C:membrane"/>
    <property type="evidence" value="ECO:0007669"/>
    <property type="project" value="InterPro"/>
</dbReference>
<evidence type="ECO:0000256" key="3">
    <source>
        <dbReference type="ARBA" id="ARBA00023012"/>
    </source>
</evidence>
<feature type="transmembrane region" description="Helical" evidence="4">
    <location>
        <begin position="138"/>
        <end position="156"/>
    </location>
</feature>
<dbReference type="GO" id="GO:0046983">
    <property type="term" value="F:protein dimerization activity"/>
    <property type="evidence" value="ECO:0007669"/>
    <property type="project" value="InterPro"/>
</dbReference>
<keyword evidence="4" id="KW-0472">Membrane</keyword>
<dbReference type="SUPFAM" id="SSF55874">
    <property type="entry name" value="ATPase domain of HSP90 chaperone/DNA topoisomerase II/histidine kinase"/>
    <property type="match status" value="1"/>
</dbReference>
<name>A0A8J3Z218_9ACTN</name>
<keyword evidence="4" id="KW-1133">Transmembrane helix</keyword>
<feature type="domain" description="Signal transduction histidine kinase subgroup 3 dimerisation and phosphoacceptor" evidence="5">
    <location>
        <begin position="205"/>
        <end position="270"/>
    </location>
</feature>
<evidence type="ECO:0000256" key="1">
    <source>
        <dbReference type="ARBA" id="ARBA00022679"/>
    </source>
</evidence>
<feature type="transmembrane region" description="Helical" evidence="4">
    <location>
        <begin position="84"/>
        <end position="105"/>
    </location>
</feature>
<dbReference type="PANTHER" id="PTHR24421">
    <property type="entry name" value="NITRATE/NITRITE SENSOR PROTEIN NARX-RELATED"/>
    <property type="match status" value="1"/>
</dbReference>
<protein>
    <recommendedName>
        <fullName evidence="5">Signal transduction histidine kinase subgroup 3 dimerisation and phosphoacceptor domain-containing protein</fullName>
    </recommendedName>
</protein>
<dbReference type="Pfam" id="PF07730">
    <property type="entry name" value="HisKA_3"/>
    <property type="match status" value="1"/>
</dbReference>
<keyword evidence="2" id="KW-0418">Kinase</keyword>
<dbReference type="RefSeq" id="WP_203988051.1">
    <property type="nucleotide sequence ID" value="NZ_BOPG01000008.1"/>
</dbReference>
<organism evidence="6 7">
    <name type="scientific">Virgisporangium aurantiacum</name>
    <dbReference type="NCBI Taxonomy" id="175570"/>
    <lineage>
        <taxon>Bacteria</taxon>
        <taxon>Bacillati</taxon>
        <taxon>Actinomycetota</taxon>
        <taxon>Actinomycetes</taxon>
        <taxon>Micromonosporales</taxon>
        <taxon>Micromonosporaceae</taxon>
        <taxon>Virgisporangium</taxon>
    </lineage>
</organism>
<dbReference type="AlphaFoldDB" id="A0A8J3Z218"/>
<keyword evidence="4" id="KW-0812">Transmembrane</keyword>
<comment type="caution">
    <text evidence="6">The sequence shown here is derived from an EMBL/GenBank/DDBJ whole genome shotgun (WGS) entry which is preliminary data.</text>
</comment>
<feature type="transmembrane region" description="Helical" evidence="4">
    <location>
        <begin position="45"/>
        <end position="72"/>
    </location>
</feature>
<feature type="transmembrane region" description="Helical" evidence="4">
    <location>
        <begin position="162"/>
        <end position="184"/>
    </location>
</feature>
<dbReference type="InterPro" id="IPR050482">
    <property type="entry name" value="Sensor_HK_TwoCompSys"/>
</dbReference>
<dbReference type="Proteomes" id="UP000612585">
    <property type="component" value="Unassembled WGS sequence"/>
</dbReference>
<dbReference type="InterPro" id="IPR036890">
    <property type="entry name" value="HATPase_C_sf"/>
</dbReference>
<evidence type="ECO:0000256" key="2">
    <source>
        <dbReference type="ARBA" id="ARBA00022777"/>
    </source>
</evidence>
<evidence type="ECO:0000256" key="4">
    <source>
        <dbReference type="SAM" id="Phobius"/>
    </source>
</evidence>
<sequence length="409" mass="42269">MTVAAPYPARLRYLRHMTLWTLLLFDGVVFLPVAMELFWHRSAAVPVLLVLAAALVVSCAVAAHFMIASVAAGGPPPMTRRVRVAFGCAAAGALIAPVVAAPLYSPSTGPPAPWLLLPALFTAAVMAGSGLPRFRTAVAGAVLAAGAGAAGAANAGQEVLPAVVVGAFAVTAACAAVAAQVWFWDVAAQADRARQLEGEAAVAGERLRFAAELHDIQGHSLQVIALKSELAARLVEADPARAVAEMREIESLAREALRDTREVAYGYRTVNLTVEIANATRVLAAAGVHCATRSDADPPALAPAAERLLGLVVREATTNVIRHSRAANAEIELVRDGAEVRLLMANDAPLTPSAAGSGGGLAGLAERFEAAGGSLSWRRGEDRFEVTAMLPAHVPVPAPVVTRDGAASR</sequence>
<keyword evidence="7" id="KW-1185">Reference proteome</keyword>
<dbReference type="InterPro" id="IPR011712">
    <property type="entry name" value="Sig_transdc_His_kin_sub3_dim/P"/>
</dbReference>
<dbReference type="GO" id="GO:0000155">
    <property type="term" value="F:phosphorelay sensor kinase activity"/>
    <property type="evidence" value="ECO:0007669"/>
    <property type="project" value="InterPro"/>
</dbReference>
<dbReference type="Gene3D" id="1.20.5.1930">
    <property type="match status" value="1"/>
</dbReference>
<keyword evidence="1" id="KW-0808">Transferase</keyword>
<gene>
    <name evidence="6" type="ORF">Vau01_011340</name>
</gene>
<dbReference type="EMBL" id="BOPG01000008">
    <property type="protein sequence ID" value="GIJ53618.1"/>
    <property type="molecule type" value="Genomic_DNA"/>
</dbReference>
<dbReference type="Gene3D" id="3.30.565.10">
    <property type="entry name" value="Histidine kinase-like ATPase, C-terminal domain"/>
    <property type="match status" value="1"/>
</dbReference>
<evidence type="ECO:0000313" key="6">
    <source>
        <dbReference type="EMBL" id="GIJ53618.1"/>
    </source>
</evidence>
<accession>A0A8J3Z218</accession>
<reference evidence="6" key="1">
    <citation type="submission" date="2021-01" db="EMBL/GenBank/DDBJ databases">
        <title>Whole genome shotgun sequence of Virgisporangium aurantiacum NBRC 16421.</title>
        <authorList>
            <person name="Komaki H."/>
            <person name="Tamura T."/>
        </authorList>
    </citation>
    <scope>NUCLEOTIDE SEQUENCE</scope>
    <source>
        <strain evidence="6">NBRC 16421</strain>
    </source>
</reference>
<dbReference type="PANTHER" id="PTHR24421:SF63">
    <property type="entry name" value="SENSOR HISTIDINE KINASE DESK"/>
    <property type="match status" value="1"/>
</dbReference>
<keyword evidence="3" id="KW-0902">Two-component regulatory system</keyword>
<proteinExistence type="predicted"/>
<feature type="transmembrane region" description="Helical" evidence="4">
    <location>
        <begin position="19"/>
        <end position="39"/>
    </location>
</feature>
<evidence type="ECO:0000259" key="5">
    <source>
        <dbReference type="Pfam" id="PF07730"/>
    </source>
</evidence>